<name>A0AAD4N0G3_9BILA</name>
<evidence type="ECO:0000313" key="2">
    <source>
        <dbReference type="EMBL" id="KAI1707422.1"/>
    </source>
</evidence>
<reference evidence="2" key="1">
    <citation type="submission" date="2022-01" db="EMBL/GenBank/DDBJ databases">
        <title>Genome Sequence Resource for Two Populations of Ditylenchus destructor, the Migratory Endoparasitic Phytonematode.</title>
        <authorList>
            <person name="Zhang H."/>
            <person name="Lin R."/>
            <person name="Xie B."/>
        </authorList>
    </citation>
    <scope>NUCLEOTIDE SEQUENCE</scope>
    <source>
        <strain evidence="2">BazhouSP</strain>
    </source>
</reference>
<dbReference type="AlphaFoldDB" id="A0AAD4N0G3"/>
<proteinExistence type="predicted"/>
<evidence type="ECO:0000256" key="1">
    <source>
        <dbReference type="SAM" id="Phobius"/>
    </source>
</evidence>
<keyword evidence="1" id="KW-0472">Membrane</keyword>
<dbReference type="EMBL" id="JAKKPZ010000041">
    <property type="protein sequence ID" value="KAI1707422.1"/>
    <property type="molecule type" value="Genomic_DNA"/>
</dbReference>
<sequence>MNSLFEVREVEASLFVDVEEFEEKNVFGNITTDITGVKISTGSTAIEGHSEEEYKENLLKLFIRMRVFEMRPYLHIQGKISKIINALSYVSAIWKKSELTKRADKRECDPPINSYLCEAKASPCYVPKGQTKVTTTEISGELLTIYEKCMKIESNFQADVSQLKAEIGNMLSKSYIYEGNEDVYSNTETDHYCTELMVIDPFVSAATAMLPKYDGNPIRPFAQWEEEFRDTLNLITNDLTEAQKLNRLKYCLEGRARQEFNKINENTLDNALNQLREQFQGSSSRVIAKQALAGCRQAPGEKVFIFANRLNKAVRAALNEEDENNIQKRLFDEFIERILPDIRFQVKSQMPDTYTKAYELAENFELLLREKDAYVTVCETNEINNCCAQTNNKINGKCRYCGQNNINECQEKKSGSNSFIKPNVRFLEKSRLDVIYIACIIISWMQIIGAENNFDEDPIHKNRRFCFKASDENEVHIWDRWIINPTTIVILLICFIMLIAISFRKYLMCKRKQKVRTIRERDQNRDAFNFGEDPGSAKRNDTGWRQSILSHAPITRTHSYELYRNFGRINTLWSNGWFEMAWS</sequence>
<keyword evidence="1" id="KW-1133">Transmembrane helix</keyword>
<dbReference type="Proteomes" id="UP001201812">
    <property type="component" value="Unassembled WGS sequence"/>
</dbReference>
<gene>
    <name evidence="2" type="ORF">DdX_12519</name>
</gene>
<organism evidence="2 3">
    <name type="scientific">Ditylenchus destructor</name>
    <dbReference type="NCBI Taxonomy" id="166010"/>
    <lineage>
        <taxon>Eukaryota</taxon>
        <taxon>Metazoa</taxon>
        <taxon>Ecdysozoa</taxon>
        <taxon>Nematoda</taxon>
        <taxon>Chromadorea</taxon>
        <taxon>Rhabditida</taxon>
        <taxon>Tylenchina</taxon>
        <taxon>Tylenchomorpha</taxon>
        <taxon>Sphaerularioidea</taxon>
        <taxon>Anguinidae</taxon>
        <taxon>Anguininae</taxon>
        <taxon>Ditylenchus</taxon>
    </lineage>
</organism>
<feature type="transmembrane region" description="Helical" evidence="1">
    <location>
        <begin position="481"/>
        <end position="503"/>
    </location>
</feature>
<keyword evidence="3" id="KW-1185">Reference proteome</keyword>
<protein>
    <submittedName>
        <fullName evidence="2">CBR-DCT-10 protein</fullName>
    </submittedName>
</protein>
<accession>A0AAD4N0G3</accession>
<comment type="caution">
    <text evidence="2">The sequence shown here is derived from an EMBL/GenBank/DDBJ whole genome shotgun (WGS) entry which is preliminary data.</text>
</comment>
<evidence type="ECO:0000313" key="3">
    <source>
        <dbReference type="Proteomes" id="UP001201812"/>
    </source>
</evidence>
<keyword evidence="1" id="KW-0812">Transmembrane</keyword>